<reference evidence="1 2" key="1">
    <citation type="journal article" date="2019" name="Sci. Rep.">
        <title>Orb-weaving spider Araneus ventricosus genome elucidates the spidroin gene catalogue.</title>
        <authorList>
            <person name="Kono N."/>
            <person name="Nakamura H."/>
            <person name="Ohtoshi R."/>
            <person name="Moran D.A.P."/>
            <person name="Shinohara A."/>
            <person name="Yoshida Y."/>
            <person name="Fujiwara M."/>
            <person name="Mori M."/>
            <person name="Tomita M."/>
            <person name="Arakawa K."/>
        </authorList>
    </citation>
    <scope>NUCLEOTIDE SEQUENCE [LARGE SCALE GENOMIC DNA]</scope>
</reference>
<dbReference type="OrthoDB" id="6437148at2759"/>
<dbReference type="AlphaFoldDB" id="A0A4Y2JEB5"/>
<organism evidence="1 2">
    <name type="scientific">Araneus ventricosus</name>
    <name type="common">Orbweaver spider</name>
    <name type="synonym">Epeira ventricosa</name>
    <dbReference type="NCBI Taxonomy" id="182803"/>
    <lineage>
        <taxon>Eukaryota</taxon>
        <taxon>Metazoa</taxon>
        <taxon>Ecdysozoa</taxon>
        <taxon>Arthropoda</taxon>
        <taxon>Chelicerata</taxon>
        <taxon>Arachnida</taxon>
        <taxon>Araneae</taxon>
        <taxon>Araneomorphae</taxon>
        <taxon>Entelegynae</taxon>
        <taxon>Araneoidea</taxon>
        <taxon>Araneidae</taxon>
        <taxon>Araneus</taxon>
    </lineage>
</organism>
<dbReference type="EMBL" id="BGPR01003481">
    <property type="protein sequence ID" value="GBM88653.1"/>
    <property type="molecule type" value="Genomic_DNA"/>
</dbReference>
<sequence>MTKRAPIRFESFESSNQPKIMPHDDSDDLILEICGFGLNGPFDLHVREFNARSQISGYGIEDHWAE</sequence>
<name>A0A4Y2JEB5_ARAVE</name>
<comment type="caution">
    <text evidence="1">The sequence shown here is derived from an EMBL/GenBank/DDBJ whole genome shotgun (WGS) entry which is preliminary data.</text>
</comment>
<accession>A0A4Y2JEB5</accession>
<protein>
    <submittedName>
        <fullName evidence="1">Uncharacterized protein</fullName>
    </submittedName>
</protein>
<dbReference type="Proteomes" id="UP000499080">
    <property type="component" value="Unassembled WGS sequence"/>
</dbReference>
<proteinExistence type="predicted"/>
<evidence type="ECO:0000313" key="1">
    <source>
        <dbReference type="EMBL" id="GBM88653.1"/>
    </source>
</evidence>
<keyword evidence="2" id="KW-1185">Reference proteome</keyword>
<gene>
    <name evidence="1" type="ORF">AVEN_139607_1</name>
</gene>
<evidence type="ECO:0000313" key="2">
    <source>
        <dbReference type="Proteomes" id="UP000499080"/>
    </source>
</evidence>